<feature type="transmembrane region" description="Helical" evidence="6">
    <location>
        <begin position="199"/>
        <end position="216"/>
    </location>
</feature>
<comment type="subcellular location">
    <subcellularLocation>
        <location evidence="1">Cell membrane</location>
        <topology evidence="1">Multi-pass membrane protein</topology>
    </subcellularLocation>
</comment>
<feature type="transmembrane region" description="Helical" evidence="6">
    <location>
        <begin position="73"/>
        <end position="92"/>
    </location>
</feature>
<feature type="transmembrane region" description="Helical" evidence="6">
    <location>
        <begin position="323"/>
        <end position="342"/>
    </location>
</feature>
<dbReference type="SUPFAM" id="SSF103473">
    <property type="entry name" value="MFS general substrate transporter"/>
    <property type="match status" value="1"/>
</dbReference>
<dbReference type="Pfam" id="PF07690">
    <property type="entry name" value="MFS_1"/>
    <property type="match status" value="2"/>
</dbReference>
<feature type="transmembrane region" description="Helical" evidence="6">
    <location>
        <begin position="222"/>
        <end position="240"/>
    </location>
</feature>
<dbReference type="EMBL" id="CP120678">
    <property type="protein sequence ID" value="WIW70690.1"/>
    <property type="molecule type" value="Genomic_DNA"/>
</dbReference>
<accession>A0A9Y2AFI0</accession>
<feature type="transmembrane region" description="Helical" evidence="6">
    <location>
        <begin position="425"/>
        <end position="448"/>
    </location>
</feature>
<keyword evidence="4 6" id="KW-1133">Transmembrane helix</keyword>
<dbReference type="GO" id="GO:0005886">
    <property type="term" value="C:plasma membrane"/>
    <property type="evidence" value="ECO:0007669"/>
    <property type="project" value="UniProtKB-SubCell"/>
</dbReference>
<evidence type="ECO:0000313" key="9">
    <source>
        <dbReference type="Proteomes" id="UP001243623"/>
    </source>
</evidence>
<dbReference type="AlphaFoldDB" id="A0A9Y2AFI0"/>
<dbReference type="Gene3D" id="1.20.1250.20">
    <property type="entry name" value="MFS general substrate transporter like domains"/>
    <property type="match status" value="1"/>
</dbReference>
<evidence type="ECO:0000256" key="5">
    <source>
        <dbReference type="ARBA" id="ARBA00023136"/>
    </source>
</evidence>
<dbReference type="PROSITE" id="PS50850">
    <property type="entry name" value="MFS"/>
    <property type="match status" value="1"/>
</dbReference>
<keyword evidence="2" id="KW-0813">Transport</keyword>
<feature type="transmembrane region" description="Helical" evidence="6">
    <location>
        <begin position="348"/>
        <end position="365"/>
    </location>
</feature>
<gene>
    <name evidence="8" type="ORF">P3F81_12550</name>
</gene>
<feature type="transmembrane region" description="Helical" evidence="6">
    <location>
        <begin position="131"/>
        <end position="153"/>
    </location>
</feature>
<dbReference type="PANTHER" id="PTHR42718">
    <property type="entry name" value="MAJOR FACILITATOR SUPERFAMILY MULTIDRUG TRANSPORTER MFSC"/>
    <property type="match status" value="1"/>
</dbReference>
<proteinExistence type="predicted"/>
<name>A0A9Y2AFI0_9FIRM</name>
<dbReference type="KEGG" id="sgbi:P3F81_12550"/>
<dbReference type="PANTHER" id="PTHR42718:SF9">
    <property type="entry name" value="MAJOR FACILITATOR SUPERFAMILY MULTIDRUG TRANSPORTER MFSC"/>
    <property type="match status" value="1"/>
</dbReference>
<dbReference type="CDD" id="cd17321">
    <property type="entry name" value="MFS_MMR_MDR_like"/>
    <property type="match status" value="1"/>
</dbReference>
<keyword evidence="3 6" id="KW-0812">Transmembrane</keyword>
<dbReference type="Proteomes" id="UP001243623">
    <property type="component" value="Chromosome"/>
</dbReference>
<dbReference type="InterPro" id="IPR011701">
    <property type="entry name" value="MFS"/>
</dbReference>
<evidence type="ECO:0000256" key="6">
    <source>
        <dbReference type="SAM" id="Phobius"/>
    </source>
</evidence>
<dbReference type="RefSeq" id="WP_147669488.1">
    <property type="nucleotide sequence ID" value="NZ_CP120678.1"/>
</dbReference>
<evidence type="ECO:0000313" key="8">
    <source>
        <dbReference type="EMBL" id="WIW70690.1"/>
    </source>
</evidence>
<keyword evidence="5 6" id="KW-0472">Membrane</keyword>
<evidence type="ECO:0000259" key="7">
    <source>
        <dbReference type="PROSITE" id="PS50850"/>
    </source>
</evidence>
<dbReference type="InterPro" id="IPR036259">
    <property type="entry name" value="MFS_trans_sf"/>
</dbReference>
<dbReference type="PRINTS" id="PR01036">
    <property type="entry name" value="TCRTETB"/>
</dbReference>
<feature type="transmembrane region" description="Helical" evidence="6">
    <location>
        <begin position="261"/>
        <end position="285"/>
    </location>
</feature>
<evidence type="ECO:0000256" key="1">
    <source>
        <dbReference type="ARBA" id="ARBA00004651"/>
    </source>
</evidence>
<feature type="transmembrane region" description="Helical" evidence="6">
    <location>
        <begin position="159"/>
        <end position="178"/>
    </location>
</feature>
<sequence length="454" mass="49487">MAEKKLVLMAVLATSFVVPFMGSAINLAVPAMGDTFGVNPASLSWVVSSYILASVSILLPIGRIADIKGRKRIYTLGVFFMAIFTCLCSFSWSVESLILFRIGQGLASSMLFSTGMAMIISVHEKNERGKVIGLSAASTYIGLSLGPMLGGFITHYFGWHMIFHVTTFILLVISLPAIKYVKMEWYGEKDAYFDKKGSLYYVIASPAVLYGFSALFSNPAAIYYLIVGIIFLFLFIRYQMRCAEPIFDVNLFKGNTIFAMSNLAAMINYSATFAIGFVLSLYLQVIRGLDSYHAGLILLIQPVLMAMFSPMAGSLSDRIDPRIVASIGMGLNAIGLGIFIFLGMDTPYWILCIVFVIIGIGFALFSSPNNNAIMGAVSPQYYGVAASALSCMRLVGQAMSIAIVTAVFSIYTLDVQDSRYLEELLYGTKIAFVIFTILCTLGVGASLARGKQNQ</sequence>
<feature type="transmembrane region" description="Helical" evidence="6">
    <location>
        <begin position="43"/>
        <end position="61"/>
    </location>
</feature>
<dbReference type="Gene3D" id="1.20.1720.10">
    <property type="entry name" value="Multidrug resistance protein D"/>
    <property type="match status" value="1"/>
</dbReference>
<evidence type="ECO:0000256" key="2">
    <source>
        <dbReference type="ARBA" id="ARBA00022448"/>
    </source>
</evidence>
<dbReference type="GO" id="GO:0022857">
    <property type="term" value="F:transmembrane transporter activity"/>
    <property type="evidence" value="ECO:0007669"/>
    <property type="project" value="InterPro"/>
</dbReference>
<evidence type="ECO:0000256" key="3">
    <source>
        <dbReference type="ARBA" id="ARBA00022692"/>
    </source>
</evidence>
<dbReference type="InterPro" id="IPR020846">
    <property type="entry name" value="MFS_dom"/>
</dbReference>
<keyword evidence="9" id="KW-1185">Reference proteome</keyword>
<dbReference type="FunFam" id="1.20.1250.20:FF:000503">
    <property type="entry name" value="Drug resistance transporter, EmrB/QacA subfamily"/>
    <property type="match status" value="1"/>
</dbReference>
<reference evidence="8" key="1">
    <citation type="submission" date="2023-03" db="EMBL/GenBank/DDBJ databases">
        <title>Selenobaculum gbiensis gen. nov. sp. nov., a new bacterium isolated from the gut microbiota of IBD patient.</title>
        <authorList>
            <person name="Yeo S."/>
            <person name="Park H."/>
            <person name="Huh C.S."/>
        </authorList>
    </citation>
    <scope>NUCLEOTIDE SEQUENCE</scope>
    <source>
        <strain evidence="8">ICN-92133</strain>
    </source>
</reference>
<feature type="domain" description="Major facilitator superfamily (MFS) profile" evidence="7">
    <location>
        <begin position="7"/>
        <end position="454"/>
    </location>
</feature>
<feature type="transmembrane region" description="Helical" evidence="6">
    <location>
        <begin position="98"/>
        <end position="119"/>
    </location>
</feature>
<feature type="transmembrane region" description="Helical" evidence="6">
    <location>
        <begin position="394"/>
        <end position="413"/>
    </location>
</feature>
<evidence type="ECO:0000256" key="4">
    <source>
        <dbReference type="ARBA" id="ARBA00022989"/>
    </source>
</evidence>
<organism evidence="8 9">
    <name type="scientific">Selenobaculum gibii</name>
    <dbReference type="NCBI Taxonomy" id="3054208"/>
    <lineage>
        <taxon>Bacteria</taxon>
        <taxon>Bacillati</taxon>
        <taxon>Bacillota</taxon>
        <taxon>Negativicutes</taxon>
        <taxon>Selenomonadales</taxon>
        <taxon>Selenomonadaceae</taxon>
        <taxon>Selenobaculum</taxon>
    </lineage>
</organism>
<feature type="transmembrane region" description="Helical" evidence="6">
    <location>
        <begin position="291"/>
        <end position="311"/>
    </location>
</feature>
<protein>
    <submittedName>
        <fullName evidence="8">MFS transporter</fullName>
    </submittedName>
</protein>